<dbReference type="Pfam" id="PF04198">
    <property type="entry name" value="Sugar-bind"/>
    <property type="match status" value="1"/>
</dbReference>
<evidence type="ECO:0000313" key="8">
    <source>
        <dbReference type="Proteomes" id="UP000717624"/>
    </source>
</evidence>
<dbReference type="PANTHER" id="PTHR34294">
    <property type="entry name" value="TRANSCRIPTIONAL REGULATOR-RELATED"/>
    <property type="match status" value="1"/>
</dbReference>
<accession>A0A939BU33</accession>
<name>A0A939BU33_9BACL</name>
<evidence type="ECO:0000256" key="1">
    <source>
        <dbReference type="ARBA" id="ARBA00010466"/>
    </source>
</evidence>
<evidence type="ECO:0000256" key="2">
    <source>
        <dbReference type="ARBA" id="ARBA00023015"/>
    </source>
</evidence>
<dbReference type="Gene3D" id="3.40.50.1360">
    <property type="match status" value="1"/>
</dbReference>
<organism evidence="7 8">
    <name type="scientific">Brevibacillus fulvus</name>
    <dbReference type="NCBI Taxonomy" id="1125967"/>
    <lineage>
        <taxon>Bacteria</taxon>
        <taxon>Bacillati</taxon>
        <taxon>Bacillota</taxon>
        <taxon>Bacilli</taxon>
        <taxon>Bacillales</taxon>
        <taxon>Paenibacillaceae</taxon>
        <taxon>Brevibacillus</taxon>
    </lineage>
</organism>
<dbReference type="Proteomes" id="UP000717624">
    <property type="component" value="Unassembled WGS sequence"/>
</dbReference>
<evidence type="ECO:0000256" key="3">
    <source>
        <dbReference type="ARBA" id="ARBA00023125"/>
    </source>
</evidence>
<dbReference type="Pfam" id="PF21715">
    <property type="entry name" value="CggR_N"/>
    <property type="match status" value="1"/>
</dbReference>
<keyword evidence="2" id="KW-0805">Transcription regulation</keyword>
<reference evidence="7" key="1">
    <citation type="submission" date="2021-01" db="EMBL/GenBank/DDBJ databases">
        <title>Genomic Encyclopedia of Type Strains, Phase IV (KMG-IV): sequencing the most valuable type-strain genomes for metagenomic binning, comparative biology and taxonomic classification.</title>
        <authorList>
            <person name="Goeker M."/>
        </authorList>
    </citation>
    <scope>NUCLEOTIDE SEQUENCE</scope>
    <source>
        <strain evidence="7">DSM 25523</strain>
    </source>
</reference>
<dbReference type="EMBL" id="JAFBEB010000020">
    <property type="protein sequence ID" value="MBM7592128.1"/>
    <property type="molecule type" value="Genomic_DNA"/>
</dbReference>
<gene>
    <name evidence="7" type="ORF">JOD01_003784</name>
</gene>
<dbReference type="InterPro" id="IPR051054">
    <property type="entry name" value="SorC_transcr_regulators"/>
</dbReference>
<evidence type="ECO:0000259" key="6">
    <source>
        <dbReference type="Pfam" id="PF21715"/>
    </source>
</evidence>
<comment type="similarity">
    <text evidence="1">Belongs to the SorC transcriptional regulatory family.</text>
</comment>
<feature type="domain" description="Sugar-binding" evidence="5">
    <location>
        <begin position="91"/>
        <end position="337"/>
    </location>
</feature>
<dbReference type="GO" id="GO:0030246">
    <property type="term" value="F:carbohydrate binding"/>
    <property type="evidence" value="ECO:0007669"/>
    <property type="project" value="InterPro"/>
</dbReference>
<dbReference type="RefSeq" id="WP_204519788.1">
    <property type="nucleotide sequence ID" value="NZ_BAABIN010000018.1"/>
</dbReference>
<evidence type="ECO:0000256" key="4">
    <source>
        <dbReference type="ARBA" id="ARBA00023163"/>
    </source>
</evidence>
<dbReference type="GO" id="GO:0003677">
    <property type="term" value="F:DNA binding"/>
    <property type="evidence" value="ECO:0007669"/>
    <property type="project" value="UniProtKB-KW"/>
</dbReference>
<protein>
    <submittedName>
        <fullName evidence="7">Central glycolytic genes regulator</fullName>
    </submittedName>
</protein>
<feature type="domain" description="CggR N-terminal DNA binding" evidence="6">
    <location>
        <begin position="18"/>
        <end position="87"/>
    </location>
</feature>
<dbReference type="AlphaFoldDB" id="A0A939BU33"/>
<evidence type="ECO:0000259" key="5">
    <source>
        <dbReference type="Pfam" id="PF04198"/>
    </source>
</evidence>
<dbReference type="InterPro" id="IPR036390">
    <property type="entry name" value="WH_DNA-bd_sf"/>
</dbReference>
<dbReference type="SUPFAM" id="SSF46785">
    <property type="entry name" value="Winged helix' DNA-binding domain"/>
    <property type="match status" value="1"/>
</dbReference>
<comment type="caution">
    <text evidence="7">The sequence shown here is derived from an EMBL/GenBank/DDBJ whole genome shotgun (WGS) entry which is preliminary data.</text>
</comment>
<keyword evidence="3" id="KW-0238">DNA-binding</keyword>
<dbReference type="SUPFAM" id="SSF100950">
    <property type="entry name" value="NagB/RpiA/CoA transferase-like"/>
    <property type="match status" value="1"/>
</dbReference>
<dbReference type="Gene3D" id="1.10.10.10">
    <property type="entry name" value="Winged helix-like DNA-binding domain superfamily/Winged helix DNA-binding domain"/>
    <property type="match status" value="1"/>
</dbReference>
<evidence type="ECO:0000313" key="7">
    <source>
        <dbReference type="EMBL" id="MBM7592128.1"/>
    </source>
</evidence>
<sequence length="340" mass="37399">MRELIEVQRKLLPDLVEVLRNRYTLLQTIAHLQPIGRRALSQVMNTTERILRAEVDLLKEMGLLHVAPAGMSCSEEGMRILEQLEPMADDLFGLNELASQLQHYLQINRVVVVQGDSDQAEWVKQELGRMGARLLKQYVREGDVIAVTGGSTIASVSAHLTPSSAFRTVQFVPARGGLGEKAELQANSLVSSMAAKTGASYRLLHVPDRLPADALQTLKEEPQIMEVLSLLHSARIVLHGIGEAIKMAQRRRYDEEELAELRELGAVSEAFGYYFNEAGEIVHRMETIGLQLEDVQNAEVVISIAGGASKAKAILSFAKQSCQNVLITDEGAARAILGKE</sequence>
<proteinExistence type="inferred from homology"/>
<dbReference type="InterPro" id="IPR007324">
    <property type="entry name" value="Sugar-bd_dom_put"/>
</dbReference>
<dbReference type="InterPro" id="IPR036388">
    <property type="entry name" value="WH-like_DNA-bd_sf"/>
</dbReference>
<dbReference type="InterPro" id="IPR048715">
    <property type="entry name" value="CggR_N"/>
</dbReference>
<keyword evidence="8" id="KW-1185">Reference proteome</keyword>
<keyword evidence="4" id="KW-0804">Transcription</keyword>
<dbReference type="PANTHER" id="PTHR34294:SF5">
    <property type="entry name" value="CENTRAL GLYCOLYTIC GENES REGULATOR"/>
    <property type="match status" value="1"/>
</dbReference>
<dbReference type="InterPro" id="IPR037171">
    <property type="entry name" value="NagB/RpiA_transferase-like"/>
</dbReference>